<organism evidence="1 2">
    <name type="scientific">Tahibacter aquaticus</name>
    <dbReference type="NCBI Taxonomy" id="520092"/>
    <lineage>
        <taxon>Bacteria</taxon>
        <taxon>Pseudomonadati</taxon>
        <taxon>Pseudomonadota</taxon>
        <taxon>Gammaproteobacteria</taxon>
        <taxon>Lysobacterales</taxon>
        <taxon>Rhodanobacteraceae</taxon>
        <taxon>Tahibacter</taxon>
    </lineage>
</organism>
<name>A0A4R6YQB4_9GAMM</name>
<dbReference type="EMBL" id="SNZH01000014">
    <property type="protein sequence ID" value="TDR40080.1"/>
    <property type="molecule type" value="Genomic_DNA"/>
</dbReference>
<accession>A0A4R6YQB4</accession>
<gene>
    <name evidence="1" type="ORF">DFR29_114132</name>
</gene>
<protein>
    <recommendedName>
        <fullName evidence="3">DUF2383 domain-containing protein</fullName>
    </recommendedName>
</protein>
<keyword evidence="2" id="KW-1185">Reference proteome</keyword>
<proteinExistence type="predicted"/>
<sequence>MNPTRSVYRTADVHQLLAETVRHLADAREFYLHASRSVLDAEIRHAFAFSAEAQSALLQSLQQSVPAARLDGEQPPSVFAAIAGQFDGRRPQAAARELHALDMDLMQRIEALFANYPDMNVRAALKKHVLTIQRAGDATRRLALRNVA</sequence>
<evidence type="ECO:0000313" key="1">
    <source>
        <dbReference type="EMBL" id="TDR40080.1"/>
    </source>
</evidence>
<dbReference type="RefSeq" id="WP_133820567.1">
    <property type="nucleotide sequence ID" value="NZ_SNZH01000014.1"/>
</dbReference>
<dbReference type="Proteomes" id="UP000295293">
    <property type="component" value="Unassembled WGS sequence"/>
</dbReference>
<dbReference type="AlphaFoldDB" id="A0A4R6YQB4"/>
<comment type="caution">
    <text evidence="1">The sequence shown here is derived from an EMBL/GenBank/DDBJ whole genome shotgun (WGS) entry which is preliminary data.</text>
</comment>
<evidence type="ECO:0008006" key="3">
    <source>
        <dbReference type="Google" id="ProtNLM"/>
    </source>
</evidence>
<evidence type="ECO:0000313" key="2">
    <source>
        <dbReference type="Proteomes" id="UP000295293"/>
    </source>
</evidence>
<reference evidence="1 2" key="1">
    <citation type="submission" date="2019-03" db="EMBL/GenBank/DDBJ databases">
        <title>Genomic Encyclopedia of Type Strains, Phase IV (KMG-IV): sequencing the most valuable type-strain genomes for metagenomic binning, comparative biology and taxonomic classification.</title>
        <authorList>
            <person name="Goeker M."/>
        </authorList>
    </citation>
    <scope>NUCLEOTIDE SEQUENCE [LARGE SCALE GENOMIC DNA]</scope>
    <source>
        <strain evidence="1 2">DSM 21667</strain>
    </source>
</reference>